<evidence type="ECO:0000313" key="3">
    <source>
        <dbReference type="EMBL" id="PVI08150.1"/>
    </source>
</evidence>
<organism evidence="3 4">
    <name type="scientific">Periconia macrospinosa</name>
    <dbReference type="NCBI Taxonomy" id="97972"/>
    <lineage>
        <taxon>Eukaryota</taxon>
        <taxon>Fungi</taxon>
        <taxon>Dikarya</taxon>
        <taxon>Ascomycota</taxon>
        <taxon>Pezizomycotina</taxon>
        <taxon>Dothideomycetes</taxon>
        <taxon>Pleosporomycetidae</taxon>
        <taxon>Pleosporales</taxon>
        <taxon>Massarineae</taxon>
        <taxon>Periconiaceae</taxon>
        <taxon>Periconia</taxon>
    </lineage>
</organism>
<accession>A0A2V1EFA6</accession>
<evidence type="ECO:0000256" key="1">
    <source>
        <dbReference type="SAM" id="Coils"/>
    </source>
</evidence>
<feature type="region of interest" description="Disordered" evidence="2">
    <location>
        <begin position="139"/>
        <end position="163"/>
    </location>
</feature>
<feature type="compositionally biased region" description="Low complexity" evidence="2">
    <location>
        <begin position="1"/>
        <end position="22"/>
    </location>
</feature>
<evidence type="ECO:0000256" key="2">
    <source>
        <dbReference type="SAM" id="MobiDB-lite"/>
    </source>
</evidence>
<feature type="region of interest" description="Disordered" evidence="2">
    <location>
        <begin position="1"/>
        <end position="47"/>
    </location>
</feature>
<dbReference type="Proteomes" id="UP000244855">
    <property type="component" value="Unassembled WGS sequence"/>
</dbReference>
<sequence>MATNNSTESNSKSSKSNPGSSKLIPKLSNPTTKSVTGSSDDDRSKINGTMKDIQSKLDRCNAKIVEFQSKMDRTSKSANTHQTNMELYNVMAAKEKGYMEGFLMENKECQLKKDAYETMAAKLQAQMDDFKRLERSRIDITPSAPLPSTQNTTGASPAPSPTPLTMGDRQILHKKLNHGENLTDDELKEVATFIKDSHGLSSAPPIDVMQNASATLQECRGNATLMDVIRLREFIRDNSGCRKRKREKASERLKRMYKEVFDDFDKQSYELEKERAKKAAKK</sequence>
<keyword evidence="1" id="KW-0175">Coiled coil</keyword>
<evidence type="ECO:0000313" key="4">
    <source>
        <dbReference type="Proteomes" id="UP000244855"/>
    </source>
</evidence>
<reference evidence="3 4" key="1">
    <citation type="journal article" date="2018" name="Sci. Rep.">
        <title>Comparative genomics provides insights into the lifestyle and reveals functional heterogeneity of dark septate endophytic fungi.</title>
        <authorList>
            <person name="Knapp D.G."/>
            <person name="Nemeth J.B."/>
            <person name="Barry K."/>
            <person name="Hainaut M."/>
            <person name="Henrissat B."/>
            <person name="Johnson J."/>
            <person name="Kuo A."/>
            <person name="Lim J.H.P."/>
            <person name="Lipzen A."/>
            <person name="Nolan M."/>
            <person name="Ohm R.A."/>
            <person name="Tamas L."/>
            <person name="Grigoriev I.V."/>
            <person name="Spatafora J.W."/>
            <person name="Nagy L.G."/>
            <person name="Kovacs G.M."/>
        </authorList>
    </citation>
    <scope>NUCLEOTIDE SEQUENCE [LARGE SCALE GENOMIC DNA]</scope>
    <source>
        <strain evidence="3 4">DSE2036</strain>
    </source>
</reference>
<protein>
    <submittedName>
        <fullName evidence="3">Uncharacterized protein</fullName>
    </submittedName>
</protein>
<dbReference type="EMBL" id="KZ805301">
    <property type="protein sequence ID" value="PVI08150.1"/>
    <property type="molecule type" value="Genomic_DNA"/>
</dbReference>
<feature type="compositionally biased region" description="Polar residues" evidence="2">
    <location>
        <begin position="28"/>
        <end position="38"/>
    </location>
</feature>
<gene>
    <name evidence="3" type="ORF">DM02DRAFT_621688</name>
</gene>
<feature type="coiled-coil region" evidence="1">
    <location>
        <begin position="106"/>
        <end position="133"/>
    </location>
</feature>
<keyword evidence="4" id="KW-1185">Reference proteome</keyword>
<name>A0A2V1EFA6_9PLEO</name>
<proteinExistence type="predicted"/>
<dbReference type="AlphaFoldDB" id="A0A2V1EFA6"/>